<evidence type="ECO:0000256" key="2">
    <source>
        <dbReference type="ARBA" id="ARBA00022989"/>
    </source>
</evidence>
<dbReference type="PROSITE" id="PS50850">
    <property type="entry name" value="MFS"/>
    <property type="match status" value="1"/>
</dbReference>
<feature type="transmembrane region" description="Helical" evidence="4">
    <location>
        <begin position="156"/>
        <end position="179"/>
    </location>
</feature>
<dbReference type="Gene3D" id="1.20.1250.20">
    <property type="entry name" value="MFS general substrate transporter like domains"/>
    <property type="match status" value="1"/>
</dbReference>
<feature type="domain" description="Major facilitator superfamily (MFS) profile" evidence="5">
    <location>
        <begin position="32"/>
        <end position="419"/>
    </location>
</feature>
<feature type="transmembrane region" description="Helical" evidence="4">
    <location>
        <begin position="331"/>
        <end position="353"/>
    </location>
</feature>
<keyword evidence="1 4" id="KW-0812">Transmembrane</keyword>
<evidence type="ECO:0000313" key="7">
    <source>
        <dbReference type="Proteomes" id="UP000006056"/>
    </source>
</evidence>
<dbReference type="InterPro" id="IPR036259">
    <property type="entry name" value="MFS_trans_sf"/>
</dbReference>
<dbReference type="PANTHER" id="PTHR23520">
    <property type="entry name" value="TRANSPORTER, PUTATIVE (AFU_ORTHOLOGUE AFUA_3G04000)-RELATED"/>
    <property type="match status" value="1"/>
</dbReference>
<feature type="transmembrane region" description="Helical" evidence="4">
    <location>
        <begin position="32"/>
        <end position="58"/>
    </location>
</feature>
<feature type="transmembrane region" description="Helical" evidence="4">
    <location>
        <begin position="307"/>
        <end position="325"/>
    </location>
</feature>
<evidence type="ECO:0000256" key="1">
    <source>
        <dbReference type="ARBA" id="ARBA00022692"/>
    </source>
</evidence>
<dbReference type="InterPro" id="IPR011701">
    <property type="entry name" value="MFS"/>
</dbReference>
<dbReference type="SUPFAM" id="SSF103473">
    <property type="entry name" value="MFS general substrate transporter"/>
    <property type="match status" value="1"/>
</dbReference>
<dbReference type="HOGENOM" id="CLU_648798_0_0_0"/>
<dbReference type="EMBL" id="CP003379">
    <property type="protein sequence ID" value="AFL87499.1"/>
    <property type="molecule type" value="Genomic_DNA"/>
</dbReference>
<evidence type="ECO:0000256" key="3">
    <source>
        <dbReference type="ARBA" id="ARBA00023136"/>
    </source>
</evidence>
<name>I3ZE31_TERRK</name>
<dbReference type="PANTHER" id="PTHR23520:SF5">
    <property type="entry name" value="TRANSPORTER, PUTATIVE (AFU_ORTHOLOGUE AFUA_3G04000)-RELATED"/>
    <property type="match status" value="1"/>
</dbReference>
<dbReference type="eggNOG" id="COG2814">
    <property type="taxonomic scope" value="Bacteria"/>
</dbReference>
<feature type="transmembrane region" description="Helical" evidence="4">
    <location>
        <begin position="395"/>
        <end position="414"/>
    </location>
</feature>
<keyword evidence="7" id="KW-1185">Reference proteome</keyword>
<keyword evidence="2 4" id="KW-1133">Transmembrane helix</keyword>
<sequence length="423" mass="44818">MEAVLSVDEVLEQVSFWRSPARWFRSQQLGSGFWTFFWAAFFFDAGFAVYFFLFNLYLVDLGMGERAIGLINGAVTFGSVCGTLPAGLLARRFGVRPVMLTCFVAAPIAGVLRVLWMQLPAQLALAFLGGLAMCLWGICFLPVVSGLTTEGNRASAFSLIFSVSIGTGALGSMLCGYLPRLLHAMGMAQQPAEIKRGILIAASVLAFAGLAFALRVPAAANRSADGGMSGWWRSFRRNVLIRRLIPLMALWSAVIAAFTSFGSVYLARGLHLPLARIAIVFAASQIVQLIAGLMTAPLFRAVGLRKGVAATQVAVAVLLTLLASVRQADAATLLFLGISAAQWMSSPGLYNLLMSGTPEEDRGAVAALAMFCNALVTTVATMLAGAGFASLGYPLMFFILACAATLAGSVMLRLRASQAEGVA</sequence>
<dbReference type="InterPro" id="IPR020846">
    <property type="entry name" value="MFS_dom"/>
</dbReference>
<feature type="transmembrane region" description="Helical" evidence="4">
    <location>
        <begin position="365"/>
        <end position="389"/>
    </location>
</feature>
<feature type="transmembrane region" description="Helical" evidence="4">
    <location>
        <begin position="97"/>
        <end position="116"/>
    </location>
</feature>
<dbReference type="Proteomes" id="UP000006056">
    <property type="component" value="Chromosome"/>
</dbReference>
<feature type="transmembrane region" description="Helical" evidence="4">
    <location>
        <begin position="240"/>
        <end position="267"/>
    </location>
</feature>
<feature type="transmembrane region" description="Helical" evidence="4">
    <location>
        <begin position="122"/>
        <end position="144"/>
    </location>
</feature>
<dbReference type="STRING" id="926566.Terro_1188"/>
<evidence type="ECO:0000313" key="6">
    <source>
        <dbReference type="EMBL" id="AFL87499.1"/>
    </source>
</evidence>
<evidence type="ECO:0000256" key="4">
    <source>
        <dbReference type="SAM" id="Phobius"/>
    </source>
</evidence>
<dbReference type="KEGG" id="trs:Terro_1188"/>
<dbReference type="AlphaFoldDB" id="I3ZE31"/>
<feature type="transmembrane region" description="Helical" evidence="4">
    <location>
        <begin position="199"/>
        <end position="220"/>
    </location>
</feature>
<evidence type="ECO:0000259" key="5">
    <source>
        <dbReference type="PROSITE" id="PS50850"/>
    </source>
</evidence>
<organism evidence="6 7">
    <name type="scientific">Terriglobus roseus (strain DSM 18391 / NRRL B-41598 / KBS 63)</name>
    <dbReference type="NCBI Taxonomy" id="926566"/>
    <lineage>
        <taxon>Bacteria</taxon>
        <taxon>Pseudomonadati</taxon>
        <taxon>Acidobacteriota</taxon>
        <taxon>Terriglobia</taxon>
        <taxon>Terriglobales</taxon>
        <taxon>Acidobacteriaceae</taxon>
        <taxon>Terriglobus</taxon>
    </lineage>
</organism>
<feature type="transmembrane region" description="Helical" evidence="4">
    <location>
        <begin position="273"/>
        <end position="295"/>
    </location>
</feature>
<dbReference type="Pfam" id="PF07690">
    <property type="entry name" value="MFS_1"/>
    <property type="match status" value="1"/>
</dbReference>
<accession>I3ZE31</accession>
<reference evidence="6 7" key="1">
    <citation type="submission" date="2012-06" db="EMBL/GenBank/DDBJ databases">
        <title>Complete genome of Terriglobus roseus DSM 18391.</title>
        <authorList>
            <consortium name="US DOE Joint Genome Institute (JGI-PGF)"/>
            <person name="Lucas S."/>
            <person name="Copeland A."/>
            <person name="Lapidus A."/>
            <person name="Glavina del Rio T."/>
            <person name="Dalin E."/>
            <person name="Tice H."/>
            <person name="Bruce D."/>
            <person name="Goodwin L."/>
            <person name="Pitluck S."/>
            <person name="Peters L."/>
            <person name="Mikhailova N."/>
            <person name="Munk A.C.C."/>
            <person name="Kyrpides N."/>
            <person name="Mavromatis K."/>
            <person name="Ivanova N."/>
            <person name="Brettin T."/>
            <person name="Detter J.C."/>
            <person name="Han C."/>
            <person name="Larimer F."/>
            <person name="Land M."/>
            <person name="Hauser L."/>
            <person name="Markowitz V."/>
            <person name="Cheng J.-F."/>
            <person name="Hugenholtz P."/>
            <person name="Woyke T."/>
            <person name="Wu D."/>
            <person name="Brambilla E."/>
            <person name="Klenk H.-P."/>
            <person name="Eisen J.A."/>
        </authorList>
    </citation>
    <scope>NUCLEOTIDE SEQUENCE [LARGE SCALE GENOMIC DNA]</scope>
    <source>
        <strain evidence="7">DSM 18391 / NRRL B-41598 / KBS 63</strain>
    </source>
</reference>
<keyword evidence="3 4" id="KW-0472">Membrane</keyword>
<proteinExistence type="predicted"/>
<gene>
    <name evidence="6" type="ordered locus">Terro_1188</name>
</gene>
<protein>
    <submittedName>
        <fullName evidence="6">Major Facilitator Superfamily transporter</fullName>
    </submittedName>
</protein>
<feature type="transmembrane region" description="Helical" evidence="4">
    <location>
        <begin position="70"/>
        <end position="90"/>
    </location>
</feature>
<dbReference type="GO" id="GO:0022857">
    <property type="term" value="F:transmembrane transporter activity"/>
    <property type="evidence" value="ECO:0007669"/>
    <property type="project" value="InterPro"/>
</dbReference>